<dbReference type="InterPro" id="IPR041471">
    <property type="entry name" value="UvrB_inter"/>
</dbReference>
<keyword evidence="1" id="KW-0547">Nucleotide-binding</keyword>
<accession>X0YB47</accession>
<proteinExistence type="predicted"/>
<organism evidence="4">
    <name type="scientific">marine sediment metagenome</name>
    <dbReference type="NCBI Taxonomy" id="412755"/>
    <lineage>
        <taxon>unclassified sequences</taxon>
        <taxon>metagenomes</taxon>
        <taxon>ecological metagenomes</taxon>
    </lineage>
</organism>
<dbReference type="GO" id="GO:0003677">
    <property type="term" value="F:DNA binding"/>
    <property type="evidence" value="ECO:0007669"/>
    <property type="project" value="InterPro"/>
</dbReference>
<dbReference type="GO" id="GO:0009380">
    <property type="term" value="C:excinuclease repair complex"/>
    <property type="evidence" value="ECO:0007669"/>
    <property type="project" value="InterPro"/>
</dbReference>
<dbReference type="PANTHER" id="PTHR24029:SF1">
    <property type="entry name" value="TRANSCRIPTION-REPAIR-COUPLING FACTOR"/>
    <property type="match status" value="1"/>
</dbReference>
<gene>
    <name evidence="4" type="ORF">S01H1_70504</name>
</gene>
<feature type="non-terminal residue" evidence="4">
    <location>
        <position position="234"/>
    </location>
</feature>
<dbReference type="GO" id="GO:0016887">
    <property type="term" value="F:ATP hydrolysis activity"/>
    <property type="evidence" value="ECO:0007669"/>
    <property type="project" value="InterPro"/>
</dbReference>
<dbReference type="GO" id="GO:0005524">
    <property type="term" value="F:ATP binding"/>
    <property type="evidence" value="ECO:0007669"/>
    <property type="project" value="UniProtKB-KW"/>
</dbReference>
<evidence type="ECO:0000259" key="3">
    <source>
        <dbReference type="Pfam" id="PF17757"/>
    </source>
</evidence>
<evidence type="ECO:0000256" key="1">
    <source>
        <dbReference type="ARBA" id="ARBA00022741"/>
    </source>
</evidence>
<dbReference type="InterPro" id="IPR004807">
    <property type="entry name" value="UvrB"/>
</dbReference>
<dbReference type="Gene3D" id="3.30.2060.10">
    <property type="entry name" value="Penicillin-binding protein 1b domain"/>
    <property type="match status" value="1"/>
</dbReference>
<feature type="domain" description="UvrB interaction" evidence="3">
    <location>
        <begin position="149"/>
        <end position="234"/>
    </location>
</feature>
<dbReference type="AlphaFoldDB" id="X0YB47"/>
<dbReference type="GO" id="GO:0006289">
    <property type="term" value="P:nucleotide-excision repair"/>
    <property type="evidence" value="ECO:0007669"/>
    <property type="project" value="InterPro"/>
</dbReference>
<dbReference type="EMBL" id="BARS01046890">
    <property type="protein sequence ID" value="GAG34076.1"/>
    <property type="molecule type" value="Genomic_DNA"/>
</dbReference>
<dbReference type="SUPFAM" id="SSF52540">
    <property type="entry name" value="P-loop containing nucleoside triphosphate hydrolases"/>
    <property type="match status" value="1"/>
</dbReference>
<dbReference type="Gene3D" id="3.40.50.11180">
    <property type="match status" value="1"/>
</dbReference>
<reference evidence="4" key="1">
    <citation type="journal article" date="2014" name="Front. Microbiol.">
        <title>High frequency of phylogenetically diverse reductive dehalogenase-homologous genes in deep subseafloor sedimentary metagenomes.</title>
        <authorList>
            <person name="Kawai M."/>
            <person name="Futagami T."/>
            <person name="Toyoda A."/>
            <person name="Takaki Y."/>
            <person name="Nishi S."/>
            <person name="Hori S."/>
            <person name="Arai W."/>
            <person name="Tsubouchi T."/>
            <person name="Morono Y."/>
            <person name="Uchiyama I."/>
            <person name="Ito T."/>
            <person name="Fujiyama A."/>
            <person name="Inagaki F."/>
            <person name="Takami H."/>
        </authorList>
    </citation>
    <scope>NUCLEOTIDE SEQUENCE</scope>
    <source>
        <strain evidence="4">Expedition CK06-06</strain>
    </source>
</reference>
<protein>
    <recommendedName>
        <fullName evidence="3">UvrB interaction domain-containing protein</fullName>
    </recommendedName>
</protein>
<comment type="caution">
    <text evidence="4">The sequence shown here is derived from an EMBL/GenBank/DDBJ whole genome shotgun (WGS) entry which is preliminary data.</text>
</comment>
<evidence type="ECO:0000256" key="2">
    <source>
        <dbReference type="ARBA" id="ARBA00022840"/>
    </source>
</evidence>
<dbReference type="Pfam" id="PF17757">
    <property type="entry name" value="UvrB_inter"/>
    <property type="match status" value="1"/>
</dbReference>
<dbReference type="InterPro" id="IPR027417">
    <property type="entry name" value="P-loop_NTPase"/>
</dbReference>
<keyword evidence="2" id="KW-0067">ATP-binding</keyword>
<dbReference type="PANTHER" id="PTHR24029">
    <property type="entry name" value="UVRABC SYSTEM PROTEIN B"/>
    <property type="match status" value="1"/>
</dbReference>
<sequence>MQLDLTQLLHLIEEMPAYRQFVGELKQQNGNTRVVVLDAAKPYLIAALYQSLRLPMLIITAQPENGKKLYEQLLTWRNSTQVKLLPEPDALPYQRIASDTSTELERIQVLSALINSEPTTDAPLVVASAPAFMQKTIQYSDFTSNCHTIKLGMNVEPFKLLSQWEAMGYRVESMVEVPGTISHRGGIVDIYPSTSNLPARLEFFGNTIDSIRLFDPKSQRSLTAVSEISIGPAT</sequence>
<evidence type="ECO:0000313" key="4">
    <source>
        <dbReference type="EMBL" id="GAG34076.1"/>
    </source>
</evidence>
<name>X0YB47_9ZZZZ</name>